<dbReference type="Proteomes" id="UP000426027">
    <property type="component" value="Chromosome"/>
</dbReference>
<dbReference type="KEGG" id="fls:GLV81_03260"/>
<dbReference type="RefSeq" id="WP_157476833.1">
    <property type="nucleotide sequence ID" value="NZ_CP046566.1"/>
</dbReference>
<evidence type="ECO:0000313" key="2">
    <source>
        <dbReference type="EMBL" id="QGW27255.1"/>
    </source>
</evidence>
<accession>A0A6I6GFX7</accession>
<evidence type="ECO:0000259" key="1">
    <source>
        <dbReference type="Pfam" id="PF04168"/>
    </source>
</evidence>
<keyword evidence="3" id="KW-1185">Reference proteome</keyword>
<feature type="domain" description="DUF403" evidence="1">
    <location>
        <begin position="2"/>
        <end position="252"/>
    </location>
</feature>
<evidence type="ECO:0000313" key="3">
    <source>
        <dbReference type="Proteomes" id="UP000426027"/>
    </source>
</evidence>
<name>A0A6I6GFX7_9BACT</name>
<dbReference type="EMBL" id="CP046566">
    <property type="protein sequence ID" value="QGW27255.1"/>
    <property type="molecule type" value="Genomic_DNA"/>
</dbReference>
<protein>
    <submittedName>
        <fullName evidence="2">Alpha-E domain-containing protein</fullName>
    </submittedName>
</protein>
<gene>
    <name evidence="2" type="ORF">GLV81_03260</name>
</gene>
<dbReference type="PANTHER" id="PTHR34595">
    <property type="entry name" value="BLR5612 PROTEIN"/>
    <property type="match status" value="1"/>
</dbReference>
<reference evidence="2 3" key="1">
    <citation type="submission" date="2019-11" db="EMBL/GenBank/DDBJ databases">
        <authorList>
            <person name="Im W.T."/>
        </authorList>
    </citation>
    <scope>NUCLEOTIDE SEQUENCE [LARGE SCALE GENOMIC DNA]</scope>
    <source>
        <strain evidence="2 3">SB-02</strain>
    </source>
</reference>
<dbReference type="InterPro" id="IPR051680">
    <property type="entry name" value="ATP-dep_Glu-Cys_Ligase-2"/>
</dbReference>
<proteinExistence type="predicted"/>
<dbReference type="InterPro" id="IPR007296">
    <property type="entry name" value="DUF403"/>
</dbReference>
<dbReference type="Pfam" id="PF04168">
    <property type="entry name" value="Alpha-E"/>
    <property type="match status" value="1"/>
</dbReference>
<organism evidence="2 3">
    <name type="scientific">Phnomibacter ginsenosidimutans</name>
    <dbReference type="NCBI Taxonomy" id="2676868"/>
    <lineage>
        <taxon>Bacteria</taxon>
        <taxon>Pseudomonadati</taxon>
        <taxon>Bacteroidota</taxon>
        <taxon>Chitinophagia</taxon>
        <taxon>Chitinophagales</taxon>
        <taxon>Chitinophagaceae</taxon>
        <taxon>Phnomibacter</taxon>
    </lineage>
</organism>
<dbReference type="PANTHER" id="PTHR34595:SF7">
    <property type="entry name" value="SLL1039 PROTEIN"/>
    <property type="match status" value="1"/>
</dbReference>
<sequence>MMLSRIADNMFWLNRYMERADGLARATRYFYILGFDAWEGDTLGYGPLLKSFTSVKDEEAKALQQDPIQLLRFIIEDAANINSLKVLLSKARENARGSQDRVTKELWEQVNSMYHFITNEGLANRLKGEETLKVLDQLEKHCLLYNGIVDSTMPRGLGWEFMNLGKFIERSLQTIDLTDAYLQPMQYDLEKNDDLLYWRRLLYALSGYELYLKNNRGTHHSRQVICQAIFNPDFPRSVIYSLRRIEKYLQSLGG</sequence>
<dbReference type="AlphaFoldDB" id="A0A6I6GFX7"/>